<evidence type="ECO:0000256" key="1">
    <source>
        <dbReference type="SAM" id="SignalP"/>
    </source>
</evidence>
<protein>
    <submittedName>
        <fullName evidence="2">Uncharacterized protein</fullName>
    </submittedName>
</protein>
<dbReference type="Proteomes" id="UP000501690">
    <property type="component" value="Linkage Group LG7"/>
</dbReference>
<gene>
    <name evidence="2" type="ORF">DEO72_LG7g1159</name>
</gene>
<dbReference type="AlphaFoldDB" id="A0A4D6MEK4"/>
<evidence type="ECO:0000313" key="2">
    <source>
        <dbReference type="EMBL" id="QCD99872.1"/>
    </source>
</evidence>
<keyword evidence="1" id="KW-0732">Signal</keyword>
<sequence>MKQTLCFACFGCAWSTRFWMISQGSDAGVFLELWLRMEGCTFTQKTRESRVKGVAILPLGLWRVGQGMLLGRLGKVMFLLGFGEQVSGGLLPGFDEQTRVVVVSLRVRVVLLLGFGKGCGSCRVSLSRQELLFVNLKEAMLLSGFGDQVSGVLLLGFDEQARDVFCESQGRQRSYRRGGLIGLSQMICDDCKCNFDDTHGDRLDASEKTWPMFLQVQSLCDGGCETREEEDVAVHWYSSGDGVSDEGATTAAF</sequence>
<name>A0A4D6MEK4_VIGUN</name>
<accession>A0A4D6MEK4</accession>
<proteinExistence type="predicted"/>
<organism evidence="2 3">
    <name type="scientific">Vigna unguiculata</name>
    <name type="common">Cowpea</name>
    <dbReference type="NCBI Taxonomy" id="3917"/>
    <lineage>
        <taxon>Eukaryota</taxon>
        <taxon>Viridiplantae</taxon>
        <taxon>Streptophyta</taxon>
        <taxon>Embryophyta</taxon>
        <taxon>Tracheophyta</taxon>
        <taxon>Spermatophyta</taxon>
        <taxon>Magnoliopsida</taxon>
        <taxon>eudicotyledons</taxon>
        <taxon>Gunneridae</taxon>
        <taxon>Pentapetalae</taxon>
        <taxon>rosids</taxon>
        <taxon>fabids</taxon>
        <taxon>Fabales</taxon>
        <taxon>Fabaceae</taxon>
        <taxon>Papilionoideae</taxon>
        <taxon>50 kb inversion clade</taxon>
        <taxon>NPAAA clade</taxon>
        <taxon>indigoferoid/millettioid clade</taxon>
        <taxon>Phaseoleae</taxon>
        <taxon>Vigna</taxon>
    </lineage>
</organism>
<reference evidence="2 3" key="1">
    <citation type="submission" date="2019-04" db="EMBL/GenBank/DDBJ databases">
        <title>An improved genome assembly and genetic linkage map for asparagus bean, Vigna unguiculata ssp. sesquipedialis.</title>
        <authorList>
            <person name="Xia Q."/>
            <person name="Zhang R."/>
            <person name="Dong Y."/>
        </authorList>
    </citation>
    <scope>NUCLEOTIDE SEQUENCE [LARGE SCALE GENOMIC DNA]</scope>
    <source>
        <tissue evidence="2">Leaf</tissue>
    </source>
</reference>
<evidence type="ECO:0000313" key="3">
    <source>
        <dbReference type="Proteomes" id="UP000501690"/>
    </source>
</evidence>
<feature type="signal peptide" evidence="1">
    <location>
        <begin position="1"/>
        <end position="27"/>
    </location>
</feature>
<keyword evidence="3" id="KW-1185">Reference proteome</keyword>
<dbReference type="EMBL" id="CP039351">
    <property type="protein sequence ID" value="QCD99872.1"/>
    <property type="molecule type" value="Genomic_DNA"/>
</dbReference>
<feature type="chain" id="PRO_5020032411" evidence="1">
    <location>
        <begin position="28"/>
        <end position="253"/>
    </location>
</feature>